<evidence type="ECO:0000313" key="3">
    <source>
        <dbReference type="Proteomes" id="UP000250043"/>
    </source>
</evidence>
<organism evidence="2 3">
    <name type="scientific">Obba rivulosa</name>
    <dbReference type="NCBI Taxonomy" id="1052685"/>
    <lineage>
        <taxon>Eukaryota</taxon>
        <taxon>Fungi</taxon>
        <taxon>Dikarya</taxon>
        <taxon>Basidiomycota</taxon>
        <taxon>Agaricomycotina</taxon>
        <taxon>Agaricomycetes</taxon>
        <taxon>Polyporales</taxon>
        <taxon>Gelatoporiaceae</taxon>
        <taxon>Obba</taxon>
    </lineage>
</organism>
<dbReference type="Proteomes" id="UP000250043">
    <property type="component" value="Unassembled WGS sequence"/>
</dbReference>
<dbReference type="OrthoDB" id="202840at2759"/>
<accession>A0A8E2AHP5</accession>
<evidence type="ECO:0000259" key="1">
    <source>
        <dbReference type="Pfam" id="PF25907"/>
    </source>
</evidence>
<evidence type="ECO:0000313" key="2">
    <source>
        <dbReference type="EMBL" id="OCH84663.1"/>
    </source>
</evidence>
<dbReference type="AlphaFoldDB" id="A0A8E2AHP5"/>
<gene>
    <name evidence="2" type="ORF">OBBRIDRAFT_863201</name>
</gene>
<reference evidence="2 3" key="1">
    <citation type="submission" date="2016-07" db="EMBL/GenBank/DDBJ databases">
        <title>Draft genome of the white-rot fungus Obba rivulosa 3A-2.</title>
        <authorList>
            <consortium name="DOE Joint Genome Institute"/>
            <person name="Miettinen O."/>
            <person name="Riley R."/>
            <person name="Acob R."/>
            <person name="Barry K."/>
            <person name="Cullen D."/>
            <person name="De Vries R."/>
            <person name="Hainaut M."/>
            <person name="Hatakka A."/>
            <person name="Henrissat B."/>
            <person name="Hilden K."/>
            <person name="Kuo R."/>
            <person name="Labutti K."/>
            <person name="Lipzen A."/>
            <person name="Makela M.R."/>
            <person name="Sandor L."/>
            <person name="Spatafora J.W."/>
            <person name="Grigoriev I.V."/>
            <person name="Hibbett D.S."/>
        </authorList>
    </citation>
    <scope>NUCLEOTIDE SEQUENCE [LARGE SCALE GENOMIC DNA]</scope>
    <source>
        <strain evidence="2 3">3A-2</strain>
    </source>
</reference>
<dbReference type="Pfam" id="PF25907">
    <property type="entry name" value="DUF7962"/>
    <property type="match status" value="1"/>
</dbReference>
<feature type="domain" description="DUF7962" evidence="1">
    <location>
        <begin position="190"/>
        <end position="230"/>
    </location>
</feature>
<sequence>MAGHRPSACLVALHFGEIRKIYPNLPTSMADDVITPDDPQRFSVELWRIYESLEEVETFVIRRYVPSAMTGISFSMPRTRFDCKKLSNPKWDILEYIRISLELGMERPYGLKFGFTYDGLMDCNIFLLCSWAAREPGPVSETLVKSNVQALAGSVLLPPASSVMASPRLPELLLTRAPPDLPLELSGASLALLLEEQLADGRERLIDTETPSLADLSAHLAFKWVRFFKALCTRSVSVPALPLHRVVNILFVGYDDVEAGTLRMERGEVLSIMPEDNVKVPTVGKLVALNREEVMIETTGSSGHAMRCHFLRIAYTIRPESRPSTKLGPLPLDTLSFRFSCLRLILP</sequence>
<dbReference type="Gene3D" id="1.20.1050.10">
    <property type="match status" value="1"/>
</dbReference>
<dbReference type="InterPro" id="IPR058268">
    <property type="entry name" value="DUF7962"/>
</dbReference>
<name>A0A8E2AHP5_9APHY</name>
<proteinExistence type="predicted"/>
<keyword evidence="3" id="KW-1185">Reference proteome</keyword>
<dbReference type="EMBL" id="KV722648">
    <property type="protein sequence ID" value="OCH84663.1"/>
    <property type="molecule type" value="Genomic_DNA"/>
</dbReference>
<dbReference type="Gene3D" id="3.40.30.110">
    <property type="match status" value="1"/>
</dbReference>
<protein>
    <recommendedName>
        <fullName evidence="1">DUF7962 domain-containing protein</fullName>
    </recommendedName>
</protein>